<dbReference type="AlphaFoldDB" id="A0A397T9A8"/>
<dbReference type="EMBL" id="QKYT01000073">
    <property type="protein sequence ID" value="RIA94823.1"/>
    <property type="molecule type" value="Genomic_DNA"/>
</dbReference>
<proteinExistence type="predicted"/>
<dbReference type="Proteomes" id="UP000265703">
    <property type="component" value="Unassembled WGS sequence"/>
</dbReference>
<keyword evidence="3" id="KW-1185">Reference proteome</keyword>
<gene>
    <name evidence="2" type="ORF">C1645_817527</name>
</gene>
<feature type="compositionally biased region" description="Polar residues" evidence="1">
    <location>
        <begin position="154"/>
        <end position="166"/>
    </location>
</feature>
<accession>A0A397T9A8</accession>
<evidence type="ECO:0000313" key="2">
    <source>
        <dbReference type="EMBL" id="RIA94823.1"/>
    </source>
</evidence>
<feature type="region of interest" description="Disordered" evidence="1">
    <location>
        <begin position="149"/>
        <end position="184"/>
    </location>
</feature>
<sequence length="184" mass="20534">MYFRKVPSYHKYALHSPFYVSNNKKKQNENVFNTNSVSDIINTLSPSFSGTPTITGTDTPICNKQVIDALNADLINNIPIITTRQSNTLLDEYSITSTPRDPILDNVDPHTVDNHMVTLIQGIVKLNPLNLTSSTADIENELLPSAKIIHDTHQPTPMDTSSTNDSLIKKANKKKKKKDKQDSD</sequence>
<evidence type="ECO:0000256" key="1">
    <source>
        <dbReference type="SAM" id="MobiDB-lite"/>
    </source>
</evidence>
<protein>
    <submittedName>
        <fullName evidence="2">Uncharacterized protein</fullName>
    </submittedName>
</protein>
<reference evidence="2 3" key="1">
    <citation type="submission" date="2018-06" db="EMBL/GenBank/DDBJ databases">
        <title>Comparative genomics reveals the genomic features of Rhizophagus irregularis, R. cerebriforme, R. diaphanum and Gigaspora rosea, and their symbiotic lifestyle signature.</title>
        <authorList>
            <person name="Morin E."/>
            <person name="San Clemente H."/>
            <person name="Chen E.C.H."/>
            <person name="De La Providencia I."/>
            <person name="Hainaut M."/>
            <person name="Kuo A."/>
            <person name="Kohler A."/>
            <person name="Murat C."/>
            <person name="Tang N."/>
            <person name="Roy S."/>
            <person name="Loubradou J."/>
            <person name="Henrissat B."/>
            <person name="Grigoriev I.V."/>
            <person name="Corradi N."/>
            <person name="Roux C."/>
            <person name="Martin F.M."/>
        </authorList>
    </citation>
    <scope>NUCLEOTIDE SEQUENCE [LARGE SCALE GENOMIC DNA]</scope>
    <source>
        <strain evidence="2 3">DAOM 227022</strain>
    </source>
</reference>
<comment type="caution">
    <text evidence="2">The sequence shown here is derived from an EMBL/GenBank/DDBJ whole genome shotgun (WGS) entry which is preliminary data.</text>
</comment>
<name>A0A397T9A8_9GLOM</name>
<evidence type="ECO:0000313" key="3">
    <source>
        <dbReference type="Proteomes" id="UP000265703"/>
    </source>
</evidence>
<organism evidence="2 3">
    <name type="scientific">Glomus cerebriforme</name>
    <dbReference type="NCBI Taxonomy" id="658196"/>
    <lineage>
        <taxon>Eukaryota</taxon>
        <taxon>Fungi</taxon>
        <taxon>Fungi incertae sedis</taxon>
        <taxon>Mucoromycota</taxon>
        <taxon>Glomeromycotina</taxon>
        <taxon>Glomeromycetes</taxon>
        <taxon>Glomerales</taxon>
        <taxon>Glomeraceae</taxon>
        <taxon>Glomus</taxon>
    </lineage>
</organism>